<evidence type="ECO:0000313" key="4">
    <source>
        <dbReference type="Proteomes" id="UP001212401"/>
    </source>
</evidence>
<evidence type="ECO:0000256" key="2">
    <source>
        <dbReference type="SAM" id="Phobius"/>
    </source>
</evidence>
<feature type="region of interest" description="Disordered" evidence="1">
    <location>
        <begin position="103"/>
        <end position="147"/>
    </location>
</feature>
<accession>A0AAW5WTX4</accession>
<feature type="compositionally biased region" description="Basic and acidic residues" evidence="1">
    <location>
        <begin position="125"/>
        <end position="134"/>
    </location>
</feature>
<dbReference type="Proteomes" id="UP001212401">
    <property type="component" value="Unassembled WGS sequence"/>
</dbReference>
<protein>
    <recommendedName>
        <fullName evidence="5">Phage holin</fullName>
    </recommendedName>
</protein>
<sequence length="147" mass="16105">MNEIINAIPEYVITAVVSTAIFYLMNAGKNLLHSKVQHAKTAQSKELWSFIEQVANTAVNSLVSKNITGDAKFAQATAIVQDALAKQGFTNVDVKAIESAVQSAYEKSPLTPTSNEKPYVFKNLEQPKQDKPKVQDNVNNTQPVEAK</sequence>
<reference evidence="3" key="1">
    <citation type="submission" date="2022-01" db="EMBL/GenBank/DDBJ databases">
        <title>VMRC isolate genome collection.</title>
        <authorList>
            <person name="France M."/>
            <person name="Rutt L."/>
            <person name="Humphrys M."/>
            <person name="Ravel J."/>
        </authorList>
    </citation>
    <scope>NUCLEOTIDE SEQUENCE</scope>
    <source>
        <strain evidence="3">C0048A1</strain>
    </source>
</reference>
<gene>
    <name evidence="3" type="ORF">L2724_06880</name>
</gene>
<name>A0AAW5WTX4_9LACO</name>
<evidence type="ECO:0000313" key="3">
    <source>
        <dbReference type="EMBL" id="MCZ3668003.1"/>
    </source>
</evidence>
<keyword evidence="2" id="KW-1133">Transmembrane helix</keyword>
<feature type="compositionally biased region" description="Polar residues" evidence="1">
    <location>
        <begin position="136"/>
        <end position="147"/>
    </location>
</feature>
<proteinExistence type="predicted"/>
<dbReference type="AlphaFoldDB" id="A0AAW5WTX4"/>
<dbReference type="RefSeq" id="WP_269296078.1">
    <property type="nucleotide sequence ID" value="NZ_JAKHPH010000018.1"/>
</dbReference>
<comment type="caution">
    <text evidence="3">The sequence shown here is derived from an EMBL/GenBank/DDBJ whole genome shotgun (WGS) entry which is preliminary data.</text>
</comment>
<organism evidence="3 4">
    <name type="scientific">Limosilactobacillus vaginalis</name>
    <dbReference type="NCBI Taxonomy" id="1633"/>
    <lineage>
        <taxon>Bacteria</taxon>
        <taxon>Bacillati</taxon>
        <taxon>Bacillota</taxon>
        <taxon>Bacilli</taxon>
        <taxon>Lactobacillales</taxon>
        <taxon>Lactobacillaceae</taxon>
        <taxon>Limosilactobacillus</taxon>
    </lineage>
</organism>
<feature type="transmembrane region" description="Helical" evidence="2">
    <location>
        <begin position="6"/>
        <end position="25"/>
    </location>
</feature>
<dbReference type="EMBL" id="JAKHPH010000018">
    <property type="protein sequence ID" value="MCZ3668003.1"/>
    <property type="molecule type" value="Genomic_DNA"/>
</dbReference>
<evidence type="ECO:0008006" key="5">
    <source>
        <dbReference type="Google" id="ProtNLM"/>
    </source>
</evidence>
<keyword evidence="2" id="KW-0472">Membrane</keyword>
<evidence type="ECO:0000256" key="1">
    <source>
        <dbReference type="SAM" id="MobiDB-lite"/>
    </source>
</evidence>
<keyword evidence="2" id="KW-0812">Transmembrane</keyword>